<proteinExistence type="predicted"/>
<feature type="region of interest" description="Disordered" evidence="1">
    <location>
        <begin position="29"/>
        <end position="60"/>
    </location>
</feature>
<dbReference type="AlphaFoldDB" id="A0AB33JR11"/>
<name>A0AB33JR11_9ACTN</name>
<gene>
    <name evidence="2" type="ORF">KCMC57_00920</name>
</gene>
<organism evidence="2">
    <name type="scientific">Kitasatospora sp. CMC57</name>
    <dbReference type="NCBI Taxonomy" id="3231513"/>
    <lineage>
        <taxon>Bacteria</taxon>
        <taxon>Bacillati</taxon>
        <taxon>Actinomycetota</taxon>
        <taxon>Actinomycetes</taxon>
        <taxon>Kitasatosporales</taxon>
        <taxon>Streptomycetaceae</taxon>
        <taxon>Kitasatospora</taxon>
    </lineage>
</organism>
<evidence type="ECO:0000313" key="2">
    <source>
        <dbReference type="EMBL" id="BFP43724.1"/>
    </source>
</evidence>
<protein>
    <submittedName>
        <fullName evidence="2">Uncharacterized protein</fullName>
    </submittedName>
</protein>
<dbReference type="EMBL" id="AP035881">
    <property type="protein sequence ID" value="BFP43724.1"/>
    <property type="molecule type" value="Genomic_DNA"/>
</dbReference>
<accession>A0AB33JR11</accession>
<reference evidence="2" key="1">
    <citation type="submission" date="2024-07" db="EMBL/GenBank/DDBJ databases">
        <title>Complete genome sequences of cellulolytic bacteria, Kitasatospora sp. CMC57 and Streptomyces sp. CMC78, isolated from Japanese agricultural soil.</title>
        <authorList>
            <person name="Hashimoto T."/>
            <person name="Ito M."/>
            <person name="Iwamoto M."/>
            <person name="Fukahori D."/>
            <person name="Shoda T."/>
            <person name="Sakoda M."/>
            <person name="Morohoshi T."/>
            <person name="Mitsuboshi M."/>
            <person name="Nishizawa T."/>
        </authorList>
    </citation>
    <scope>NUCLEOTIDE SEQUENCE</scope>
    <source>
        <strain evidence="2">CMC57</strain>
    </source>
</reference>
<sequence>MDTGHNFPEVIAYRKMGVRSRTQLTLALRSGESLPASGRNAREGGAHAFLPPDELGAPLT</sequence>
<evidence type="ECO:0000256" key="1">
    <source>
        <dbReference type="SAM" id="MobiDB-lite"/>
    </source>
</evidence>